<evidence type="ECO:0000256" key="3">
    <source>
        <dbReference type="ARBA" id="ARBA00023274"/>
    </source>
</evidence>
<keyword evidence="3" id="KW-0687">Ribonucleoprotein</keyword>
<dbReference type="GO" id="GO:0070181">
    <property type="term" value="F:small ribosomal subunit rRNA binding"/>
    <property type="evidence" value="ECO:0007669"/>
    <property type="project" value="TreeGrafter"/>
</dbReference>
<dbReference type="InterPro" id="IPR036870">
    <property type="entry name" value="Ribosomal_bS18_sf"/>
</dbReference>
<accession>A0AAE0ZRT7</accession>
<dbReference type="PANTHER" id="PTHR13479:SF40">
    <property type="entry name" value="SMALL RIBOSOMAL SUBUNIT PROTEIN BS18M"/>
    <property type="match status" value="1"/>
</dbReference>
<dbReference type="InterPro" id="IPR001648">
    <property type="entry name" value="Ribosomal_bS18"/>
</dbReference>
<comment type="caution">
    <text evidence="4">The sequence shown here is derived from an EMBL/GenBank/DDBJ whole genome shotgun (WGS) entry which is preliminary data.</text>
</comment>
<evidence type="ECO:0000256" key="1">
    <source>
        <dbReference type="ARBA" id="ARBA00005589"/>
    </source>
</evidence>
<sequence>MAALSSIRPFSGFFFRWQSTILPQNMSIAALHNATTVHQDRCDSIHTLFRSNKTIANQCAPPFPASQRRLQTSSHQVARFQRPLPVTPDEVDWSKMDSLNSPYKHTFDPDLVEQLLDKVHNHMPVSDMPDPFEKNYRRCSLCRHDVYLDHKNVRLLSQFVSPYTGRIYGRAITGLCIPMQKRVAALIKRARMSGCMPYMFKDPKYLHDPQPYDVMAGKS</sequence>
<evidence type="ECO:0000313" key="4">
    <source>
        <dbReference type="EMBL" id="KAK3774379.1"/>
    </source>
</evidence>
<dbReference type="Gene3D" id="4.10.640.10">
    <property type="entry name" value="Ribosomal protein S18"/>
    <property type="match status" value="1"/>
</dbReference>
<dbReference type="GO" id="GO:0003735">
    <property type="term" value="F:structural constituent of ribosome"/>
    <property type="evidence" value="ECO:0007669"/>
    <property type="project" value="InterPro"/>
</dbReference>
<reference evidence="4" key="1">
    <citation type="journal article" date="2023" name="G3 (Bethesda)">
        <title>A reference genome for the long-term kleptoplast-retaining sea slug Elysia crispata morphotype clarki.</title>
        <authorList>
            <person name="Eastman K.E."/>
            <person name="Pendleton A.L."/>
            <person name="Shaikh M.A."/>
            <person name="Suttiyut T."/>
            <person name="Ogas R."/>
            <person name="Tomko P."/>
            <person name="Gavelis G."/>
            <person name="Widhalm J.R."/>
            <person name="Wisecaver J.H."/>
        </authorList>
    </citation>
    <scope>NUCLEOTIDE SEQUENCE</scope>
    <source>
        <strain evidence="4">ECLA1</strain>
    </source>
</reference>
<gene>
    <name evidence="4" type="ORF">RRG08_049035</name>
</gene>
<dbReference type="SUPFAM" id="SSF46911">
    <property type="entry name" value="Ribosomal protein S18"/>
    <property type="match status" value="1"/>
</dbReference>
<proteinExistence type="inferred from homology"/>
<evidence type="ECO:0000313" key="5">
    <source>
        <dbReference type="Proteomes" id="UP001283361"/>
    </source>
</evidence>
<protein>
    <submittedName>
        <fullName evidence="4">Uncharacterized protein</fullName>
    </submittedName>
</protein>
<evidence type="ECO:0000256" key="2">
    <source>
        <dbReference type="ARBA" id="ARBA00022980"/>
    </source>
</evidence>
<comment type="similarity">
    <text evidence="1">Belongs to the bacterial ribosomal protein bS18 family.</text>
</comment>
<name>A0AAE0ZRT7_9GAST</name>
<dbReference type="Pfam" id="PF01084">
    <property type="entry name" value="Ribosomal_S18"/>
    <property type="match status" value="1"/>
</dbReference>
<dbReference type="GO" id="GO:0005763">
    <property type="term" value="C:mitochondrial small ribosomal subunit"/>
    <property type="evidence" value="ECO:0007669"/>
    <property type="project" value="TreeGrafter"/>
</dbReference>
<organism evidence="4 5">
    <name type="scientific">Elysia crispata</name>
    <name type="common">lettuce slug</name>
    <dbReference type="NCBI Taxonomy" id="231223"/>
    <lineage>
        <taxon>Eukaryota</taxon>
        <taxon>Metazoa</taxon>
        <taxon>Spiralia</taxon>
        <taxon>Lophotrochozoa</taxon>
        <taxon>Mollusca</taxon>
        <taxon>Gastropoda</taxon>
        <taxon>Heterobranchia</taxon>
        <taxon>Euthyneura</taxon>
        <taxon>Panpulmonata</taxon>
        <taxon>Sacoglossa</taxon>
        <taxon>Placobranchoidea</taxon>
        <taxon>Plakobranchidae</taxon>
        <taxon>Elysia</taxon>
    </lineage>
</organism>
<dbReference type="NCBIfam" id="TIGR00165">
    <property type="entry name" value="S18"/>
    <property type="match status" value="1"/>
</dbReference>
<dbReference type="Proteomes" id="UP001283361">
    <property type="component" value="Unassembled WGS sequence"/>
</dbReference>
<keyword evidence="2" id="KW-0689">Ribosomal protein</keyword>
<dbReference type="PANTHER" id="PTHR13479">
    <property type="entry name" value="30S RIBOSOMAL PROTEIN S18"/>
    <property type="match status" value="1"/>
</dbReference>
<dbReference type="AlphaFoldDB" id="A0AAE0ZRT7"/>
<keyword evidence="5" id="KW-1185">Reference proteome</keyword>
<dbReference type="EMBL" id="JAWDGP010003424">
    <property type="protein sequence ID" value="KAK3774379.1"/>
    <property type="molecule type" value="Genomic_DNA"/>
</dbReference>
<dbReference type="GO" id="GO:0032543">
    <property type="term" value="P:mitochondrial translation"/>
    <property type="evidence" value="ECO:0007669"/>
    <property type="project" value="TreeGrafter"/>
</dbReference>